<keyword evidence="6 8" id="KW-1133">Transmembrane helix</keyword>
<feature type="transmembrane region" description="Helical" evidence="8">
    <location>
        <begin position="136"/>
        <end position="163"/>
    </location>
</feature>
<feature type="transmembrane region" description="Helical" evidence="8">
    <location>
        <begin position="169"/>
        <end position="187"/>
    </location>
</feature>
<dbReference type="Proteomes" id="UP000636458">
    <property type="component" value="Unassembled WGS sequence"/>
</dbReference>
<feature type="transmembrane region" description="Helical" evidence="8">
    <location>
        <begin position="228"/>
        <end position="247"/>
    </location>
</feature>
<sequence>MISANATAELIDPSAVATTTPSPGPLKISRARFAAEPTRVTRSIILIVVGIVFVVPILAMIEFSFRVGQPVNNVQAYGFQHYLAIFDPANNQAYANLFQGIVNSLGICAITVAIVLVLLLPTMIFVELKFPKLRRVLEFICIIPVTIPSIVLVVGFVPVYSVVAQVFGSYPWTMAFAVGIIVLPYAYRPIAANLAAVEVVVLSEAGRSLGAGWGPVLLRVILPNLRRGILASCFITVAVVLGEYTIASFLSQNTFQTALVLVQHTDPFVAVIFAVLALVFAFVLLLLIGRLGSLRRGGTRLSRRSA</sequence>
<dbReference type="PANTHER" id="PTHR43357">
    <property type="entry name" value="INNER MEMBRANE ABC TRANSPORTER PERMEASE PROTEIN YDCV"/>
    <property type="match status" value="1"/>
</dbReference>
<comment type="subcellular location">
    <subcellularLocation>
        <location evidence="1">Cell inner membrane</location>
        <topology evidence="1">Multi-pass membrane protein</topology>
    </subcellularLocation>
    <subcellularLocation>
        <location evidence="8">Cell membrane</location>
        <topology evidence="8">Multi-pass membrane protein</topology>
    </subcellularLocation>
</comment>
<keyword evidence="11" id="KW-1185">Reference proteome</keyword>
<dbReference type="GO" id="GO:0055085">
    <property type="term" value="P:transmembrane transport"/>
    <property type="evidence" value="ECO:0007669"/>
    <property type="project" value="InterPro"/>
</dbReference>
<feature type="transmembrane region" description="Helical" evidence="8">
    <location>
        <begin position="40"/>
        <end position="61"/>
    </location>
</feature>
<evidence type="ECO:0000256" key="2">
    <source>
        <dbReference type="ARBA" id="ARBA00022448"/>
    </source>
</evidence>
<evidence type="ECO:0000313" key="11">
    <source>
        <dbReference type="Proteomes" id="UP000636458"/>
    </source>
</evidence>
<name>A0A934SIH1_9MICO</name>
<proteinExistence type="inferred from homology"/>
<keyword evidence="7 8" id="KW-0472">Membrane</keyword>
<dbReference type="InterPro" id="IPR000515">
    <property type="entry name" value="MetI-like"/>
</dbReference>
<evidence type="ECO:0000256" key="8">
    <source>
        <dbReference type="RuleBase" id="RU363032"/>
    </source>
</evidence>
<dbReference type="InterPro" id="IPR035906">
    <property type="entry name" value="MetI-like_sf"/>
</dbReference>
<dbReference type="PANTHER" id="PTHR43357:SF4">
    <property type="entry name" value="INNER MEMBRANE ABC TRANSPORTER PERMEASE PROTEIN YDCV"/>
    <property type="match status" value="1"/>
</dbReference>
<feature type="domain" description="ABC transmembrane type-1" evidence="9">
    <location>
        <begin position="101"/>
        <end position="288"/>
    </location>
</feature>
<evidence type="ECO:0000256" key="1">
    <source>
        <dbReference type="ARBA" id="ARBA00004429"/>
    </source>
</evidence>
<evidence type="ECO:0000256" key="3">
    <source>
        <dbReference type="ARBA" id="ARBA00022475"/>
    </source>
</evidence>
<keyword evidence="5 8" id="KW-0812">Transmembrane</keyword>
<evidence type="ECO:0000313" key="10">
    <source>
        <dbReference type="EMBL" id="MBK4347271.1"/>
    </source>
</evidence>
<organism evidence="10 11">
    <name type="scientific">Lacisediminihabitans changchengi</name>
    <dbReference type="NCBI Taxonomy" id="2787634"/>
    <lineage>
        <taxon>Bacteria</taxon>
        <taxon>Bacillati</taxon>
        <taxon>Actinomycetota</taxon>
        <taxon>Actinomycetes</taxon>
        <taxon>Micrococcales</taxon>
        <taxon>Microbacteriaceae</taxon>
        <taxon>Lacisediminihabitans</taxon>
    </lineage>
</organism>
<feature type="transmembrane region" description="Helical" evidence="8">
    <location>
        <begin position="267"/>
        <end position="288"/>
    </location>
</feature>
<evidence type="ECO:0000256" key="6">
    <source>
        <dbReference type="ARBA" id="ARBA00022989"/>
    </source>
</evidence>
<keyword evidence="2 8" id="KW-0813">Transport</keyword>
<keyword evidence="3" id="KW-1003">Cell membrane</keyword>
<evidence type="ECO:0000256" key="4">
    <source>
        <dbReference type="ARBA" id="ARBA00022519"/>
    </source>
</evidence>
<gene>
    <name evidence="10" type="ORF">IV501_06460</name>
</gene>
<dbReference type="GO" id="GO:0005886">
    <property type="term" value="C:plasma membrane"/>
    <property type="evidence" value="ECO:0007669"/>
    <property type="project" value="UniProtKB-SubCell"/>
</dbReference>
<accession>A0A934SIH1</accession>
<comment type="caution">
    <text evidence="10">The sequence shown here is derived from an EMBL/GenBank/DDBJ whole genome shotgun (WGS) entry which is preliminary data.</text>
</comment>
<protein>
    <submittedName>
        <fullName evidence="10">ABC transporter permease subunit</fullName>
    </submittedName>
</protein>
<dbReference type="CDD" id="cd06261">
    <property type="entry name" value="TM_PBP2"/>
    <property type="match status" value="1"/>
</dbReference>
<evidence type="ECO:0000259" key="9">
    <source>
        <dbReference type="PROSITE" id="PS50928"/>
    </source>
</evidence>
<dbReference type="SUPFAM" id="SSF161098">
    <property type="entry name" value="MetI-like"/>
    <property type="match status" value="1"/>
</dbReference>
<comment type="similarity">
    <text evidence="8">Belongs to the binding-protein-dependent transport system permease family.</text>
</comment>
<keyword evidence="4" id="KW-0997">Cell inner membrane</keyword>
<evidence type="ECO:0000256" key="7">
    <source>
        <dbReference type="ARBA" id="ARBA00023136"/>
    </source>
</evidence>
<dbReference type="EMBL" id="JAEPES010000002">
    <property type="protein sequence ID" value="MBK4347271.1"/>
    <property type="molecule type" value="Genomic_DNA"/>
</dbReference>
<dbReference type="PROSITE" id="PS50928">
    <property type="entry name" value="ABC_TM1"/>
    <property type="match status" value="1"/>
</dbReference>
<evidence type="ECO:0000256" key="5">
    <source>
        <dbReference type="ARBA" id="ARBA00022692"/>
    </source>
</evidence>
<dbReference type="AlphaFoldDB" id="A0A934SIH1"/>
<reference evidence="10" key="1">
    <citation type="submission" date="2021-01" db="EMBL/GenBank/DDBJ databases">
        <title>Lacisediminihabitans sp. nov. strain G11-30, isolated from Antarctic Soil.</title>
        <authorList>
            <person name="Li J."/>
        </authorList>
    </citation>
    <scope>NUCLEOTIDE SEQUENCE</scope>
    <source>
        <strain evidence="10">G11-30</strain>
    </source>
</reference>
<dbReference type="Gene3D" id="1.10.3720.10">
    <property type="entry name" value="MetI-like"/>
    <property type="match status" value="1"/>
</dbReference>
<feature type="transmembrane region" description="Helical" evidence="8">
    <location>
        <begin position="101"/>
        <end position="124"/>
    </location>
</feature>
<dbReference type="Pfam" id="PF00528">
    <property type="entry name" value="BPD_transp_1"/>
    <property type="match status" value="1"/>
</dbReference>
<dbReference type="RefSeq" id="WP_200555632.1">
    <property type="nucleotide sequence ID" value="NZ_JAEPES010000002.1"/>
</dbReference>